<keyword evidence="3" id="KW-1003">Cell membrane</keyword>
<evidence type="ECO:0000256" key="7">
    <source>
        <dbReference type="ARBA" id="ARBA00023136"/>
    </source>
</evidence>
<feature type="transmembrane region" description="Helical" evidence="9">
    <location>
        <begin position="154"/>
        <end position="176"/>
    </location>
</feature>
<organism evidence="10 11">
    <name type="scientific">Alteribacillus persepolensis</name>
    <dbReference type="NCBI Taxonomy" id="568899"/>
    <lineage>
        <taxon>Bacteria</taxon>
        <taxon>Bacillati</taxon>
        <taxon>Bacillota</taxon>
        <taxon>Bacilli</taxon>
        <taxon>Bacillales</taxon>
        <taxon>Bacillaceae</taxon>
        <taxon>Alteribacillus</taxon>
    </lineage>
</organism>
<dbReference type="AlphaFoldDB" id="A0A1G8ITB2"/>
<feature type="transmembrane region" description="Helical" evidence="9">
    <location>
        <begin position="312"/>
        <end position="333"/>
    </location>
</feature>
<evidence type="ECO:0000256" key="5">
    <source>
        <dbReference type="ARBA" id="ARBA00022692"/>
    </source>
</evidence>
<keyword evidence="4" id="KW-0997">Cell inner membrane</keyword>
<evidence type="ECO:0000256" key="9">
    <source>
        <dbReference type="SAM" id="Phobius"/>
    </source>
</evidence>
<evidence type="ECO:0000256" key="2">
    <source>
        <dbReference type="ARBA" id="ARBA00022448"/>
    </source>
</evidence>
<keyword evidence="2" id="KW-0813">Transport</keyword>
<dbReference type="PANTHER" id="PTHR30574">
    <property type="entry name" value="INNER MEMBRANE PROTEIN YEDE"/>
    <property type="match status" value="1"/>
</dbReference>
<feature type="transmembrane region" description="Helical" evidence="9">
    <location>
        <begin position="375"/>
        <end position="396"/>
    </location>
</feature>
<feature type="transmembrane region" description="Helical" evidence="9">
    <location>
        <begin position="45"/>
        <end position="67"/>
    </location>
</feature>
<evidence type="ECO:0000313" key="10">
    <source>
        <dbReference type="EMBL" id="SDI22194.1"/>
    </source>
</evidence>
<evidence type="ECO:0000256" key="8">
    <source>
        <dbReference type="ARBA" id="ARBA00035655"/>
    </source>
</evidence>
<feature type="transmembrane region" description="Helical" evidence="9">
    <location>
        <begin position="21"/>
        <end position="39"/>
    </location>
</feature>
<dbReference type="STRING" id="568899.SAMN05192534_12611"/>
<dbReference type="RefSeq" id="WP_091275962.1">
    <property type="nucleotide sequence ID" value="NZ_FNDK01000026.1"/>
</dbReference>
<accession>A0A1G8ITB2</accession>
<dbReference type="EMBL" id="FNDK01000026">
    <property type="protein sequence ID" value="SDI22194.1"/>
    <property type="molecule type" value="Genomic_DNA"/>
</dbReference>
<keyword evidence="7 9" id="KW-0472">Membrane</keyword>
<evidence type="ECO:0000256" key="3">
    <source>
        <dbReference type="ARBA" id="ARBA00022475"/>
    </source>
</evidence>
<comment type="subcellular location">
    <subcellularLocation>
        <location evidence="1">Cell inner membrane</location>
        <topology evidence="1">Multi-pass membrane protein</topology>
    </subcellularLocation>
</comment>
<evidence type="ECO:0000256" key="6">
    <source>
        <dbReference type="ARBA" id="ARBA00022989"/>
    </source>
</evidence>
<reference evidence="10 11" key="1">
    <citation type="submission" date="2016-10" db="EMBL/GenBank/DDBJ databases">
        <authorList>
            <person name="de Groot N.N."/>
        </authorList>
    </citation>
    <scope>NUCLEOTIDE SEQUENCE [LARGE SCALE GENOMIC DNA]</scope>
    <source>
        <strain evidence="10 11">DSM 21632</strain>
    </source>
</reference>
<dbReference type="InterPro" id="IPR007272">
    <property type="entry name" value="Sulf_transp_TsuA/YedE"/>
</dbReference>
<dbReference type="GO" id="GO:0005886">
    <property type="term" value="C:plasma membrane"/>
    <property type="evidence" value="ECO:0007669"/>
    <property type="project" value="UniProtKB-SubCell"/>
</dbReference>
<protein>
    <submittedName>
        <fullName evidence="10">Uncharacterized protein</fullName>
    </submittedName>
</protein>
<sequence>MAVQQERKKSSNVPEFRHPQNILTVVVIILGVIIFYTAYSYSGWQFVLLCGLGVLIGFTLFHARFGFASVYRQIVETGNTEMLRAHMLMLAVATTLFTPVLAFQIGMFGNTPSEALSPISVGLMAGAFLFGFGMEIGSGLAPASMYRAEGGRTASVFTVLGFLVGAALGAAHFTVWNNEFPSIPNVSIALDTPLGYFGAWFVQMTMFAMIAAGSYVYKKRKRPPALPALPSAVSWKKIFFGSWPLWTGAVLLSLLNAFVFIIQGEPWKLTAAFTLWGAKMAASLGVPVKEWGYWGEQEPMSSLLESVFLHEISVLNMGVLIGTSITLTLGGLVRFGKVPLHISLTALLGGCLMGYGACISFGANIGAYFSGIASFSLHAWIWAFLAVTGTYAAYFLEKRLQFIQAGSKDRK</sequence>
<keyword evidence="6 9" id="KW-1133">Transmembrane helix</keyword>
<evidence type="ECO:0000256" key="4">
    <source>
        <dbReference type="ARBA" id="ARBA00022519"/>
    </source>
</evidence>
<name>A0A1G8ITB2_9BACI</name>
<dbReference type="OrthoDB" id="9794165at2"/>
<keyword evidence="5 9" id="KW-0812">Transmembrane</keyword>
<evidence type="ECO:0000313" key="11">
    <source>
        <dbReference type="Proteomes" id="UP000199163"/>
    </source>
</evidence>
<feature type="transmembrane region" description="Helical" evidence="9">
    <location>
        <begin position="238"/>
        <end position="262"/>
    </location>
</feature>
<evidence type="ECO:0000256" key="1">
    <source>
        <dbReference type="ARBA" id="ARBA00004429"/>
    </source>
</evidence>
<dbReference type="Pfam" id="PF04143">
    <property type="entry name" value="Sulf_transp"/>
    <property type="match status" value="1"/>
</dbReference>
<dbReference type="Proteomes" id="UP000199163">
    <property type="component" value="Unassembled WGS sequence"/>
</dbReference>
<proteinExistence type="inferred from homology"/>
<dbReference type="PANTHER" id="PTHR30574:SF1">
    <property type="entry name" value="SULPHUR TRANSPORT DOMAIN-CONTAINING PROTEIN"/>
    <property type="match status" value="1"/>
</dbReference>
<keyword evidence="11" id="KW-1185">Reference proteome</keyword>
<comment type="similarity">
    <text evidence="8">Belongs to the TsuA/YedE (TC 9.B.102) family.</text>
</comment>
<feature type="transmembrane region" description="Helical" evidence="9">
    <location>
        <begin position="345"/>
        <end position="369"/>
    </location>
</feature>
<feature type="transmembrane region" description="Helical" evidence="9">
    <location>
        <begin position="88"/>
        <end position="109"/>
    </location>
</feature>
<feature type="transmembrane region" description="Helical" evidence="9">
    <location>
        <begin position="115"/>
        <end position="133"/>
    </location>
</feature>
<gene>
    <name evidence="10" type="ORF">SAMN05192534_12611</name>
</gene>
<feature type="transmembrane region" description="Helical" evidence="9">
    <location>
        <begin position="196"/>
        <end position="217"/>
    </location>
</feature>